<dbReference type="Pfam" id="PF09656">
    <property type="entry name" value="PGPGW"/>
    <property type="match status" value="1"/>
</dbReference>
<reference evidence="2" key="2">
    <citation type="submission" date="2020-09" db="EMBL/GenBank/DDBJ databases">
        <authorList>
            <person name="Sun Q."/>
            <person name="Zhou Y."/>
        </authorList>
    </citation>
    <scope>NUCLEOTIDE SEQUENCE</scope>
    <source>
        <strain evidence="2">CGMCC 1.14988</strain>
    </source>
</reference>
<reference evidence="2" key="1">
    <citation type="journal article" date="2014" name="Int. J. Syst. Evol. Microbiol.">
        <title>Complete genome sequence of Corynebacterium casei LMG S-19264T (=DSM 44701T), isolated from a smear-ripened cheese.</title>
        <authorList>
            <consortium name="US DOE Joint Genome Institute (JGI-PGF)"/>
            <person name="Walter F."/>
            <person name="Albersmeier A."/>
            <person name="Kalinowski J."/>
            <person name="Ruckert C."/>
        </authorList>
    </citation>
    <scope>NUCLEOTIDE SEQUENCE</scope>
    <source>
        <strain evidence="2">CGMCC 1.14988</strain>
    </source>
</reference>
<organism evidence="2 3">
    <name type="scientific">Egicoccus halophilus</name>
    <dbReference type="NCBI Taxonomy" id="1670830"/>
    <lineage>
        <taxon>Bacteria</taxon>
        <taxon>Bacillati</taxon>
        <taxon>Actinomycetota</taxon>
        <taxon>Nitriliruptoria</taxon>
        <taxon>Egicoccales</taxon>
        <taxon>Egicoccaceae</taxon>
        <taxon>Egicoccus</taxon>
    </lineage>
</organism>
<evidence type="ECO:0000313" key="2">
    <source>
        <dbReference type="EMBL" id="GGI08653.1"/>
    </source>
</evidence>
<dbReference type="RefSeq" id="WP_130650416.1">
    <property type="nucleotide sequence ID" value="NZ_BMHA01000012.1"/>
</dbReference>
<keyword evidence="3" id="KW-1185">Reference proteome</keyword>
<dbReference type="EMBL" id="BMHA01000012">
    <property type="protein sequence ID" value="GGI08653.1"/>
    <property type="molecule type" value="Genomic_DNA"/>
</dbReference>
<dbReference type="OrthoDB" id="3295542at2"/>
<evidence type="ECO:0000313" key="3">
    <source>
        <dbReference type="Proteomes" id="UP000650511"/>
    </source>
</evidence>
<sequence>MGDEARERADRKVDEARDVYDRHGRVFHVMWIAVGAVVVLGGLAMIVFPGPSTVVVPLGMAMLAVVFGWARRALLEGVDVGDDVLQRYRRAPTSVKVLTWAVSASVAGALIAWTLL</sequence>
<feature type="transmembrane region" description="Helical" evidence="1">
    <location>
        <begin position="54"/>
        <end position="74"/>
    </location>
</feature>
<evidence type="ECO:0000256" key="1">
    <source>
        <dbReference type="SAM" id="Phobius"/>
    </source>
</evidence>
<gene>
    <name evidence="2" type="ORF">GCM10011354_30170</name>
</gene>
<feature type="transmembrane region" description="Helical" evidence="1">
    <location>
        <begin position="95"/>
        <end position="115"/>
    </location>
</feature>
<accession>A0A8J3EYW0</accession>
<dbReference type="AlphaFoldDB" id="A0A8J3EYW0"/>
<evidence type="ECO:0008006" key="4">
    <source>
        <dbReference type="Google" id="ProtNLM"/>
    </source>
</evidence>
<keyword evidence="1" id="KW-0812">Transmembrane</keyword>
<keyword evidence="1" id="KW-1133">Transmembrane helix</keyword>
<name>A0A8J3EYW0_9ACTN</name>
<feature type="transmembrane region" description="Helical" evidence="1">
    <location>
        <begin position="26"/>
        <end position="48"/>
    </location>
</feature>
<dbReference type="Proteomes" id="UP000650511">
    <property type="component" value="Unassembled WGS sequence"/>
</dbReference>
<proteinExistence type="predicted"/>
<protein>
    <recommendedName>
        <fullName evidence="4">TIGR02611 family protein</fullName>
    </recommendedName>
</protein>
<dbReference type="InterPro" id="IPR019099">
    <property type="entry name" value="Uncharacterised_PGPGW_TM"/>
</dbReference>
<comment type="caution">
    <text evidence="2">The sequence shown here is derived from an EMBL/GenBank/DDBJ whole genome shotgun (WGS) entry which is preliminary data.</text>
</comment>
<keyword evidence="1" id="KW-0472">Membrane</keyword>